<accession>A0A9W8UKD1</accession>
<dbReference type="GeneID" id="80899036"/>
<dbReference type="Proteomes" id="UP001144673">
    <property type="component" value="Chromosome 4"/>
</dbReference>
<sequence length="108" mass="12085">MRTAGRSRIFDVLEPRFDVVVKDKETRGRLKADNAAGYRAVFSYANYLQVDGGVLLSQFGDEETDAAALETVRKAFLREKFDGCVHDGLAMQRPLRPALLQDCEFAAK</sequence>
<reference evidence="2" key="1">
    <citation type="journal article" date="2023" name="Access Microbiol">
        <title>De-novo genome assembly for Akanthomyces muscarius, a biocontrol agent of insect agricultural pests.</title>
        <authorList>
            <person name="Erdos Z."/>
            <person name="Studholme D.J."/>
            <person name="Raymond B."/>
            <person name="Sharma M."/>
        </authorList>
    </citation>
    <scope>NUCLEOTIDE SEQUENCE</scope>
    <source>
        <strain evidence="2">Ve6</strain>
    </source>
</reference>
<evidence type="ECO:0000256" key="1">
    <source>
        <dbReference type="ARBA" id="ARBA00022801"/>
    </source>
</evidence>
<protein>
    <submittedName>
        <fullName evidence="2">Uncharacterized protein</fullName>
    </submittedName>
</protein>
<evidence type="ECO:0000313" key="3">
    <source>
        <dbReference type="Proteomes" id="UP001144673"/>
    </source>
</evidence>
<name>A0A9W8UKD1_AKAMU</name>
<dbReference type="AlphaFoldDB" id="A0A9W8UKD1"/>
<dbReference type="GO" id="GO:0009446">
    <property type="term" value="P:putrescine biosynthetic process"/>
    <property type="evidence" value="ECO:0007669"/>
    <property type="project" value="InterPro"/>
</dbReference>
<dbReference type="GO" id="GO:0004668">
    <property type="term" value="F:protein-arginine deiminase activity"/>
    <property type="evidence" value="ECO:0007669"/>
    <property type="project" value="InterPro"/>
</dbReference>
<evidence type="ECO:0000313" key="2">
    <source>
        <dbReference type="EMBL" id="KAJ4151162.1"/>
    </source>
</evidence>
<dbReference type="Pfam" id="PF04371">
    <property type="entry name" value="PAD_porph"/>
    <property type="match status" value="1"/>
</dbReference>
<dbReference type="EMBL" id="JAJHUN010000009">
    <property type="protein sequence ID" value="KAJ4151162.1"/>
    <property type="molecule type" value="Genomic_DNA"/>
</dbReference>
<keyword evidence="3" id="KW-1185">Reference proteome</keyword>
<organism evidence="2 3">
    <name type="scientific">Akanthomyces muscarius</name>
    <name type="common">Entomopathogenic fungus</name>
    <name type="synonym">Lecanicillium muscarium</name>
    <dbReference type="NCBI Taxonomy" id="2231603"/>
    <lineage>
        <taxon>Eukaryota</taxon>
        <taxon>Fungi</taxon>
        <taxon>Dikarya</taxon>
        <taxon>Ascomycota</taxon>
        <taxon>Pezizomycotina</taxon>
        <taxon>Sordariomycetes</taxon>
        <taxon>Hypocreomycetidae</taxon>
        <taxon>Hypocreales</taxon>
        <taxon>Cordycipitaceae</taxon>
        <taxon>Akanthomyces</taxon>
    </lineage>
</organism>
<dbReference type="InterPro" id="IPR007466">
    <property type="entry name" value="Peptidyl-Arg-deiminase_porph"/>
</dbReference>
<dbReference type="SUPFAM" id="SSF55909">
    <property type="entry name" value="Pentein"/>
    <property type="match status" value="1"/>
</dbReference>
<dbReference type="RefSeq" id="XP_056052876.1">
    <property type="nucleotide sequence ID" value="XM_056201089.1"/>
</dbReference>
<comment type="caution">
    <text evidence="2">The sequence shown here is derived from an EMBL/GenBank/DDBJ whole genome shotgun (WGS) entry which is preliminary data.</text>
</comment>
<proteinExistence type="predicted"/>
<dbReference type="KEGG" id="amus:LMH87_011877"/>
<keyword evidence="1" id="KW-0378">Hydrolase</keyword>
<dbReference type="Gene3D" id="3.75.10.10">
    <property type="entry name" value="L-arginine/glycine Amidinotransferase, Chain A"/>
    <property type="match status" value="1"/>
</dbReference>
<gene>
    <name evidence="2" type="ORF">LMH87_011877</name>
</gene>